<organism evidence="2 3">
    <name type="scientific">Paenibacillus antri</name>
    <dbReference type="NCBI Taxonomy" id="2582848"/>
    <lineage>
        <taxon>Bacteria</taxon>
        <taxon>Bacillati</taxon>
        <taxon>Bacillota</taxon>
        <taxon>Bacilli</taxon>
        <taxon>Bacillales</taxon>
        <taxon>Paenibacillaceae</taxon>
        <taxon>Paenibacillus</taxon>
    </lineage>
</organism>
<dbReference type="PANTHER" id="PTHR10885:SF0">
    <property type="entry name" value="ISOPENTENYL-DIPHOSPHATE DELTA-ISOMERASE"/>
    <property type="match status" value="1"/>
</dbReference>
<evidence type="ECO:0000259" key="1">
    <source>
        <dbReference type="PROSITE" id="PS51462"/>
    </source>
</evidence>
<keyword evidence="3" id="KW-1185">Reference proteome</keyword>
<dbReference type="Proteomes" id="UP000309676">
    <property type="component" value="Unassembled WGS sequence"/>
</dbReference>
<dbReference type="SUPFAM" id="SSF55811">
    <property type="entry name" value="Nudix"/>
    <property type="match status" value="1"/>
</dbReference>
<dbReference type="InterPro" id="IPR015797">
    <property type="entry name" value="NUDIX_hydrolase-like_dom_sf"/>
</dbReference>
<dbReference type="OrthoDB" id="9780586at2"/>
<dbReference type="Gene3D" id="3.90.79.10">
    <property type="entry name" value="Nucleoside Triphosphate Pyrophosphohydrolase"/>
    <property type="match status" value="1"/>
</dbReference>
<dbReference type="PROSITE" id="PS51462">
    <property type="entry name" value="NUDIX"/>
    <property type="match status" value="1"/>
</dbReference>
<dbReference type="PANTHER" id="PTHR10885">
    <property type="entry name" value="ISOPENTENYL-DIPHOSPHATE DELTA-ISOMERASE"/>
    <property type="match status" value="1"/>
</dbReference>
<dbReference type="EMBL" id="VCIW01000010">
    <property type="protein sequence ID" value="TLS51164.1"/>
    <property type="molecule type" value="Genomic_DNA"/>
</dbReference>
<dbReference type="InterPro" id="IPR000086">
    <property type="entry name" value="NUDIX_hydrolase_dom"/>
</dbReference>
<evidence type="ECO:0000313" key="2">
    <source>
        <dbReference type="EMBL" id="TLS51164.1"/>
    </source>
</evidence>
<dbReference type="CDD" id="cd04692">
    <property type="entry name" value="NUDIX_Hydrolase"/>
    <property type="match status" value="1"/>
</dbReference>
<proteinExistence type="predicted"/>
<name>A0A5R9GDA6_9BACL</name>
<accession>A0A5R9GDA6</accession>
<dbReference type="GO" id="GO:0003824">
    <property type="term" value="F:catalytic activity"/>
    <property type="evidence" value="ECO:0007669"/>
    <property type="project" value="UniProtKB-ARBA"/>
</dbReference>
<dbReference type="Pfam" id="PF00293">
    <property type="entry name" value="NUDIX"/>
    <property type="match status" value="1"/>
</dbReference>
<dbReference type="AlphaFoldDB" id="A0A5R9GDA6"/>
<sequence length="212" mass="24309">MAEMLDVFDEAMQPLGVRSREDVHKLGLWHQTFQCWFVRRIDGVDTIYFQERHESKADFPGLLDITAAGHLSAGETLEDGAREIEEELGVAVPREALSYAGCKPYKYRKDGFIDREFCHVHYYVCELPLEAFRFRDGEVSAIVLMTLADARRIVRDAEATAPAVRAVPERGERRDIVVRWADLVPHEKRYYEAAFDEAERLLARGRADFSAT</sequence>
<evidence type="ECO:0000313" key="3">
    <source>
        <dbReference type="Proteomes" id="UP000309676"/>
    </source>
</evidence>
<reference evidence="2 3" key="1">
    <citation type="submission" date="2019-05" db="EMBL/GenBank/DDBJ databases">
        <authorList>
            <person name="Narsing Rao M.P."/>
            <person name="Li W.J."/>
        </authorList>
    </citation>
    <scope>NUCLEOTIDE SEQUENCE [LARGE SCALE GENOMIC DNA]</scope>
    <source>
        <strain evidence="2 3">SYSU_K30003</strain>
    </source>
</reference>
<comment type="caution">
    <text evidence="2">The sequence shown here is derived from an EMBL/GenBank/DDBJ whole genome shotgun (WGS) entry which is preliminary data.</text>
</comment>
<protein>
    <submittedName>
        <fullName evidence="2">NUDIX domain-containing protein</fullName>
    </submittedName>
</protein>
<feature type="domain" description="Nudix hydrolase" evidence="1">
    <location>
        <begin position="28"/>
        <end position="168"/>
    </location>
</feature>
<gene>
    <name evidence="2" type="ORF">FE782_15620</name>
</gene>